<sequence>MFDILDRSLAAPFFTDKNKKELIDLKYGAFSCYFYEGHRTIKQTLYEDAVLCLKRTESPFAYELVVSGISNAKCFYDSRQTFKVQKNMHLRIYRINMNQDVCLTWTVEGLIETFEFVCNRDVLQEAAENFMAVAYECIYENEYKSPRSLITESKLLSLYSAHVENKTCSEILKAKTEVYGTFIPDDANDDSTSTFIRYVPYTGTEPTHGTPLIVLEATLFVYRPDVRDYIVNGKVFIKVSESESFTYHMEVYSTEIPSIYQSIDVNMNPIFKHDELEFYWNYYENKRAYSFKVTLNDREVYEGFKELLTKSIFEVASKSRFSRYRRQNQDYIINTLANNAASFMDSDSEEEDDEGEEDKKEFLNMKNNDSGVCLVNEDNSAQNNEAKNLFYSDGSQKNSILSTGHKSNLSFVVRGNKVGIYSLYGSGINFTRSIQDIQTINGKNPLYPTNAILHDQESSYLLYDVNMKNNIVYKMDLGRGEVVEEWKVNDENLLINICPSPQTLDTLNNDQTVVGITSNSLFRIDPRQKRINKINDLDYKKYSSMPEFSTVASSRSKYVAVGSKKGVIRIFSELNKIAAITLPPIGEPILGLDVTLDGRYLVATCSNFLILVHTLLNDQAVTLRIKPEHVTLMNEAVSFKRAYFDIHNRNDIVCITGSFVIIWSFKNVCQGDFTCYKMQRLEAPIISSTTDSKDDLIIAFEDQVSRITKTRLQ</sequence>
<feature type="domain" description="Vacuolar import/degradation Vid27 C-terminal" evidence="1">
    <location>
        <begin position="397"/>
        <end position="712"/>
    </location>
</feature>
<evidence type="ECO:0000259" key="1">
    <source>
        <dbReference type="Pfam" id="PF08553"/>
    </source>
</evidence>
<comment type="caution">
    <text evidence="4">The sequence shown here is derived from an EMBL/GenBank/DDBJ whole genome shotgun (WGS) entry which is preliminary data.</text>
</comment>
<dbReference type="InterPro" id="IPR015943">
    <property type="entry name" value="WD40/YVTN_repeat-like_dom_sf"/>
</dbReference>
<dbReference type="GO" id="GO:0005737">
    <property type="term" value="C:cytoplasm"/>
    <property type="evidence" value="ECO:0007669"/>
    <property type="project" value="TreeGrafter"/>
</dbReference>
<dbReference type="InterPro" id="IPR013863">
    <property type="entry name" value="VID27_C"/>
</dbReference>
<gene>
    <name evidence="4" type="ORF">G6F64_003421</name>
</gene>
<evidence type="ECO:0000313" key="5">
    <source>
        <dbReference type="Proteomes" id="UP000716291"/>
    </source>
</evidence>
<dbReference type="PANTHER" id="PTHR31913">
    <property type="entry name" value="VACUOLAR IMPORT AND DEGRADATION PROTEIN 27"/>
    <property type="match status" value="1"/>
</dbReference>
<organism evidence="4 5">
    <name type="scientific">Rhizopus oryzae</name>
    <name type="common">Mucormycosis agent</name>
    <name type="synonym">Rhizopus arrhizus var. delemar</name>
    <dbReference type="NCBI Taxonomy" id="64495"/>
    <lineage>
        <taxon>Eukaryota</taxon>
        <taxon>Fungi</taxon>
        <taxon>Fungi incertae sedis</taxon>
        <taxon>Mucoromycota</taxon>
        <taxon>Mucoromycotina</taxon>
        <taxon>Mucoromycetes</taxon>
        <taxon>Mucorales</taxon>
        <taxon>Mucorineae</taxon>
        <taxon>Rhizopodaceae</taxon>
        <taxon>Rhizopus</taxon>
    </lineage>
</organism>
<dbReference type="InterPro" id="IPR040768">
    <property type="entry name" value="Vid27_PH"/>
</dbReference>
<dbReference type="Pfam" id="PF08553">
    <property type="entry name" value="VID27"/>
    <property type="match status" value="1"/>
</dbReference>
<dbReference type="SUPFAM" id="SSF50998">
    <property type="entry name" value="Quinoprotein alcohol dehydrogenase-like"/>
    <property type="match status" value="1"/>
</dbReference>
<dbReference type="GO" id="GO:0005634">
    <property type="term" value="C:nucleus"/>
    <property type="evidence" value="ECO:0007669"/>
    <property type="project" value="TreeGrafter"/>
</dbReference>
<dbReference type="AlphaFoldDB" id="A0A9P7BV72"/>
<dbReference type="InterPro" id="IPR040458">
    <property type="entry name" value="Vid27"/>
</dbReference>
<dbReference type="OrthoDB" id="10251113at2759"/>
<proteinExistence type="predicted"/>
<dbReference type="Proteomes" id="UP000716291">
    <property type="component" value="Unassembled WGS sequence"/>
</dbReference>
<evidence type="ECO:0000259" key="3">
    <source>
        <dbReference type="Pfam" id="PF17748"/>
    </source>
</evidence>
<dbReference type="InterPro" id="IPR040979">
    <property type="entry name" value="Vid27_N"/>
</dbReference>
<dbReference type="Pfam" id="PF17747">
    <property type="entry name" value="VID27_PH"/>
    <property type="match status" value="1"/>
</dbReference>
<reference evidence="4" key="1">
    <citation type="journal article" date="2020" name="Microb. Genom.">
        <title>Genetic diversity of clinical and environmental Mucorales isolates obtained from an investigation of mucormycosis cases among solid organ transplant recipients.</title>
        <authorList>
            <person name="Nguyen M.H."/>
            <person name="Kaul D."/>
            <person name="Muto C."/>
            <person name="Cheng S.J."/>
            <person name="Richter R.A."/>
            <person name="Bruno V.M."/>
            <person name="Liu G."/>
            <person name="Beyhan S."/>
            <person name="Sundermann A.J."/>
            <person name="Mounaud S."/>
            <person name="Pasculle A.W."/>
            <person name="Nierman W.C."/>
            <person name="Driscoll E."/>
            <person name="Cumbie R."/>
            <person name="Clancy C.J."/>
            <person name="Dupont C.L."/>
        </authorList>
    </citation>
    <scope>NUCLEOTIDE SEQUENCE</scope>
    <source>
        <strain evidence="4">GL11</strain>
    </source>
</reference>
<evidence type="ECO:0000313" key="4">
    <source>
        <dbReference type="EMBL" id="KAG1311948.1"/>
    </source>
</evidence>
<dbReference type="EMBL" id="JAANQT010000333">
    <property type="protein sequence ID" value="KAG1311948.1"/>
    <property type="molecule type" value="Genomic_DNA"/>
</dbReference>
<dbReference type="PANTHER" id="PTHR31913:SF0">
    <property type="entry name" value="VACUOLAR IMPORT AND DEGRADATION PROTEIN 27"/>
    <property type="match status" value="1"/>
</dbReference>
<name>A0A9P7BV72_RHIOR</name>
<accession>A0A9P7BV72</accession>
<dbReference type="InterPro" id="IPR011047">
    <property type="entry name" value="Quinoprotein_ADH-like_sf"/>
</dbReference>
<feature type="domain" description="Vid27 PH-like" evidence="2">
    <location>
        <begin position="212"/>
        <end position="314"/>
    </location>
</feature>
<evidence type="ECO:0000259" key="2">
    <source>
        <dbReference type="Pfam" id="PF17747"/>
    </source>
</evidence>
<dbReference type="Gene3D" id="2.130.10.10">
    <property type="entry name" value="YVTN repeat-like/Quinoprotein amine dehydrogenase"/>
    <property type="match status" value="1"/>
</dbReference>
<feature type="domain" description="Vid27 N-terminal" evidence="3">
    <location>
        <begin position="7"/>
        <end position="156"/>
    </location>
</feature>
<dbReference type="Pfam" id="PF17748">
    <property type="entry name" value="VID27_N"/>
    <property type="match status" value="1"/>
</dbReference>
<protein>
    <submittedName>
        <fullName evidence="4">Uncharacterized protein</fullName>
    </submittedName>
</protein>
<keyword evidence="5" id="KW-1185">Reference proteome</keyword>